<dbReference type="KEGG" id="hmo:HM1_2634"/>
<keyword evidence="3" id="KW-1185">Reference proteome</keyword>
<evidence type="ECO:0000313" key="3">
    <source>
        <dbReference type="Proteomes" id="UP000008550"/>
    </source>
</evidence>
<proteinExistence type="predicted"/>
<feature type="transmembrane region" description="Helical" evidence="1">
    <location>
        <begin position="28"/>
        <end position="50"/>
    </location>
</feature>
<dbReference type="AlphaFoldDB" id="B0TBF0"/>
<keyword evidence="1" id="KW-1133">Transmembrane helix</keyword>
<keyword evidence="1" id="KW-0472">Membrane</keyword>
<accession>B0TBF0</accession>
<sequence>MKKPVLSDYGLSESEIPAIEKKFKDRKWVEMVITVVPLGLIYAFFSSGIIPEDKMLMMVPIGFIVGTAVAVGGKYFYNNWYMKNNPKLVALARYRADLNAYQSDTAEQ</sequence>
<dbReference type="EMBL" id="CP000930">
    <property type="protein sequence ID" value="ABZ85163.1"/>
    <property type="molecule type" value="Genomic_DNA"/>
</dbReference>
<evidence type="ECO:0000313" key="2">
    <source>
        <dbReference type="EMBL" id="ABZ85163.1"/>
    </source>
</evidence>
<keyword evidence="1" id="KW-0812">Transmembrane</keyword>
<name>B0TBF0_HELMI</name>
<reference evidence="2 3" key="1">
    <citation type="journal article" date="2008" name="J. Bacteriol.">
        <title>The genome of Heliobacterium modesticaldum, a phototrophic representative of the Firmicutes containing the simplest photosynthetic apparatus.</title>
        <authorList>
            <person name="Sattley W.M."/>
            <person name="Madigan M.T."/>
            <person name="Swingley W.D."/>
            <person name="Cheung P.C."/>
            <person name="Clocksin K.M."/>
            <person name="Conrad A.L."/>
            <person name="Dejesa L.C."/>
            <person name="Honchak B.M."/>
            <person name="Jung D.O."/>
            <person name="Karbach L.E."/>
            <person name="Kurdoglu A."/>
            <person name="Lahiri S."/>
            <person name="Mastrian S.D."/>
            <person name="Page L.E."/>
            <person name="Taylor H.L."/>
            <person name="Wang Z.T."/>
            <person name="Raymond J."/>
            <person name="Chen M."/>
            <person name="Blankenship R.E."/>
            <person name="Touchman J.W."/>
        </authorList>
    </citation>
    <scope>NUCLEOTIDE SEQUENCE [LARGE SCALE GENOMIC DNA]</scope>
    <source>
        <strain evidence="3">ATCC 51547 / Ice1</strain>
    </source>
</reference>
<protein>
    <submittedName>
        <fullName evidence="2">Uncharacterized protein</fullName>
    </submittedName>
</protein>
<organism evidence="2 3">
    <name type="scientific">Heliobacterium modesticaldum (strain ATCC 51547 / Ice1)</name>
    <dbReference type="NCBI Taxonomy" id="498761"/>
    <lineage>
        <taxon>Bacteria</taxon>
        <taxon>Bacillati</taxon>
        <taxon>Bacillota</taxon>
        <taxon>Clostridia</taxon>
        <taxon>Eubacteriales</taxon>
        <taxon>Heliobacteriaceae</taxon>
        <taxon>Heliomicrobium</taxon>
    </lineage>
</organism>
<dbReference type="OrthoDB" id="2082994at2"/>
<evidence type="ECO:0000256" key="1">
    <source>
        <dbReference type="SAM" id="Phobius"/>
    </source>
</evidence>
<dbReference type="RefSeq" id="WP_012283651.1">
    <property type="nucleotide sequence ID" value="NC_010337.2"/>
</dbReference>
<dbReference type="HOGENOM" id="CLU_2193324_0_0_9"/>
<gene>
    <name evidence="2" type="ORF">HM1_2634</name>
</gene>
<dbReference type="Proteomes" id="UP000008550">
    <property type="component" value="Chromosome"/>
</dbReference>
<dbReference type="STRING" id="498761.HM1_2634"/>
<feature type="transmembrane region" description="Helical" evidence="1">
    <location>
        <begin position="56"/>
        <end position="77"/>
    </location>
</feature>